<evidence type="ECO:0000313" key="10">
    <source>
        <dbReference type="EMBL" id="PNF40460.1"/>
    </source>
</evidence>
<evidence type="ECO:0000259" key="9">
    <source>
        <dbReference type="Pfam" id="PF00149"/>
    </source>
</evidence>
<feature type="chain" id="PRO_5014211961" description="5'-nucleotidase" evidence="8">
    <location>
        <begin position="24"/>
        <end position="337"/>
    </location>
</feature>
<keyword evidence="7 8" id="KW-0378">Hydrolase</keyword>
<dbReference type="PRINTS" id="PR01607">
    <property type="entry name" value="APYRASEFAMLY"/>
</dbReference>
<keyword evidence="11" id="KW-1185">Reference proteome</keyword>
<dbReference type="Gene3D" id="3.60.21.10">
    <property type="match status" value="1"/>
</dbReference>
<dbReference type="GO" id="GO:0006196">
    <property type="term" value="P:AMP catabolic process"/>
    <property type="evidence" value="ECO:0007669"/>
    <property type="project" value="TreeGrafter"/>
</dbReference>
<dbReference type="InterPro" id="IPR004843">
    <property type="entry name" value="Calcineurin-like_PHP"/>
</dbReference>
<comment type="caution">
    <text evidence="10">The sequence shown here is derived from an EMBL/GenBank/DDBJ whole genome shotgun (WGS) entry which is preliminary data.</text>
</comment>
<dbReference type="OrthoDB" id="7722975at2759"/>
<accession>A0A2J7RI02</accession>
<feature type="domain" description="Calcineurin-like phosphoesterase" evidence="9">
    <location>
        <begin position="30"/>
        <end position="250"/>
    </location>
</feature>
<keyword evidence="5 8" id="KW-0732">Signal</keyword>
<sequence>MAKSGKVTAVLACVAMLSVTTLADTFKLLIVHTNDMHSRFEQTSKSSGVCSEQEAAKNQCFGGFPRVSEAVTLARARSKMENTQSLFLIAGDIYQGTLFYTIYKWKIVAKLTNMLRPDAMSLGNHEFDDGVKSLVPFINNATFPILASNLDLRKEQDLYRPNLKNSVVFDLGGVKVAVIGYVTPDTKFISQAGEVEFLDEVESIKAEAERIKEREPDVRIFIALGHSGFEMDQKIAAGVPDIDAVVGGHTNTFLYSGSKPDSEDPEGIYPTFVTQESGRRIPVVQAYAYTKYLGQLSLEFDSQGEVIHAVGNPLLLDHNVEQGKSCFVSATNNKLIF</sequence>
<evidence type="ECO:0000313" key="11">
    <source>
        <dbReference type="Proteomes" id="UP000235965"/>
    </source>
</evidence>
<dbReference type="Proteomes" id="UP000235965">
    <property type="component" value="Unassembled WGS sequence"/>
</dbReference>
<evidence type="ECO:0000256" key="4">
    <source>
        <dbReference type="ARBA" id="ARBA00022723"/>
    </source>
</evidence>
<dbReference type="GO" id="GO:0000166">
    <property type="term" value="F:nucleotide binding"/>
    <property type="evidence" value="ECO:0007669"/>
    <property type="project" value="UniProtKB-KW"/>
</dbReference>
<comment type="catalytic activity">
    <reaction evidence="1">
        <text>a ribonucleoside 5'-phosphate + H2O = a ribonucleoside + phosphate</text>
        <dbReference type="Rhea" id="RHEA:12484"/>
        <dbReference type="ChEBI" id="CHEBI:15377"/>
        <dbReference type="ChEBI" id="CHEBI:18254"/>
        <dbReference type="ChEBI" id="CHEBI:43474"/>
        <dbReference type="ChEBI" id="CHEBI:58043"/>
        <dbReference type="EC" id="3.1.3.5"/>
    </reaction>
</comment>
<organism evidence="10 11">
    <name type="scientific">Cryptotermes secundus</name>
    <dbReference type="NCBI Taxonomy" id="105785"/>
    <lineage>
        <taxon>Eukaryota</taxon>
        <taxon>Metazoa</taxon>
        <taxon>Ecdysozoa</taxon>
        <taxon>Arthropoda</taxon>
        <taxon>Hexapoda</taxon>
        <taxon>Insecta</taxon>
        <taxon>Pterygota</taxon>
        <taxon>Neoptera</taxon>
        <taxon>Polyneoptera</taxon>
        <taxon>Dictyoptera</taxon>
        <taxon>Blattodea</taxon>
        <taxon>Blattoidea</taxon>
        <taxon>Termitoidae</taxon>
        <taxon>Kalotermitidae</taxon>
        <taxon>Cryptotermitinae</taxon>
        <taxon>Cryptotermes</taxon>
    </lineage>
</organism>
<proteinExistence type="inferred from homology"/>
<evidence type="ECO:0000256" key="1">
    <source>
        <dbReference type="ARBA" id="ARBA00000815"/>
    </source>
</evidence>
<evidence type="ECO:0000256" key="6">
    <source>
        <dbReference type="ARBA" id="ARBA00022741"/>
    </source>
</evidence>
<dbReference type="EC" id="3.1.3.5" evidence="3"/>
<reference evidence="10 11" key="1">
    <citation type="submission" date="2017-12" db="EMBL/GenBank/DDBJ databases">
        <title>Hemimetabolous genomes reveal molecular basis of termite eusociality.</title>
        <authorList>
            <person name="Harrison M.C."/>
            <person name="Jongepier E."/>
            <person name="Robertson H.M."/>
            <person name="Arning N."/>
            <person name="Bitard-Feildel T."/>
            <person name="Chao H."/>
            <person name="Childers C.P."/>
            <person name="Dinh H."/>
            <person name="Doddapaneni H."/>
            <person name="Dugan S."/>
            <person name="Gowin J."/>
            <person name="Greiner C."/>
            <person name="Han Y."/>
            <person name="Hu H."/>
            <person name="Hughes D.S.T."/>
            <person name="Huylmans A.-K."/>
            <person name="Kemena C."/>
            <person name="Kremer L.P.M."/>
            <person name="Lee S.L."/>
            <person name="Lopez-Ezquerra A."/>
            <person name="Mallet L."/>
            <person name="Monroy-Kuhn J.M."/>
            <person name="Moser A."/>
            <person name="Murali S.C."/>
            <person name="Muzny D.M."/>
            <person name="Otani S."/>
            <person name="Piulachs M.-D."/>
            <person name="Poelchau M."/>
            <person name="Qu J."/>
            <person name="Schaub F."/>
            <person name="Wada-Katsumata A."/>
            <person name="Worley K.C."/>
            <person name="Xie Q."/>
            <person name="Ylla G."/>
            <person name="Poulsen M."/>
            <person name="Gibbs R.A."/>
            <person name="Schal C."/>
            <person name="Richards S."/>
            <person name="Belles X."/>
            <person name="Korb J."/>
            <person name="Bornberg-Bauer E."/>
        </authorList>
    </citation>
    <scope>NUCLEOTIDE SEQUENCE [LARGE SCALE GENOMIC DNA]</scope>
    <source>
        <tissue evidence="10">Whole body</tissue>
    </source>
</reference>
<evidence type="ECO:0000256" key="5">
    <source>
        <dbReference type="ARBA" id="ARBA00022729"/>
    </source>
</evidence>
<comment type="similarity">
    <text evidence="2 8">Belongs to the 5'-nucleotidase family.</text>
</comment>
<dbReference type="InterPro" id="IPR006146">
    <property type="entry name" value="5'-Nucleotdase_CS"/>
</dbReference>
<keyword evidence="4" id="KW-0479">Metal-binding</keyword>
<feature type="signal peptide" evidence="8">
    <location>
        <begin position="1"/>
        <end position="23"/>
    </location>
</feature>
<dbReference type="GO" id="GO:0005886">
    <property type="term" value="C:plasma membrane"/>
    <property type="evidence" value="ECO:0007669"/>
    <property type="project" value="TreeGrafter"/>
</dbReference>
<keyword evidence="6 8" id="KW-0547">Nucleotide-binding</keyword>
<dbReference type="GO" id="GO:0046872">
    <property type="term" value="F:metal ion binding"/>
    <property type="evidence" value="ECO:0007669"/>
    <property type="project" value="UniProtKB-KW"/>
</dbReference>
<dbReference type="SUPFAM" id="SSF56300">
    <property type="entry name" value="Metallo-dependent phosphatases"/>
    <property type="match status" value="1"/>
</dbReference>
<dbReference type="InterPro" id="IPR006179">
    <property type="entry name" value="5_nucleotidase/apyrase"/>
</dbReference>
<evidence type="ECO:0000256" key="8">
    <source>
        <dbReference type="RuleBase" id="RU362119"/>
    </source>
</evidence>
<dbReference type="PROSITE" id="PS00785">
    <property type="entry name" value="5_NUCLEOTIDASE_1"/>
    <property type="match status" value="1"/>
</dbReference>
<dbReference type="GO" id="GO:0008253">
    <property type="term" value="F:5'-nucleotidase activity"/>
    <property type="evidence" value="ECO:0007669"/>
    <property type="project" value="UniProtKB-EC"/>
</dbReference>
<protein>
    <recommendedName>
        <fullName evidence="3">5'-nucleotidase</fullName>
        <ecNumber evidence="3">3.1.3.5</ecNumber>
    </recommendedName>
</protein>
<evidence type="ECO:0000256" key="7">
    <source>
        <dbReference type="ARBA" id="ARBA00022801"/>
    </source>
</evidence>
<dbReference type="Pfam" id="PF00149">
    <property type="entry name" value="Metallophos"/>
    <property type="match status" value="1"/>
</dbReference>
<evidence type="ECO:0000256" key="3">
    <source>
        <dbReference type="ARBA" id="ARBA00012643"/>
    </source>
</evidence>
<dbReference type="FunFam" id="3.60.21.10:FF:000020">
    <property type="entry name" value="NT5E isoform 4"/>
    <property type="match status" value="1"/>
</dbReference>
<gene>
    <name evidence="10" type="ORF">B7P43_G14344</name>
</gene>
<dbReference type="PANTHER" id="PTHR11575:SF24">
    <property type="entry name" value="5'-NUCLEOTIDASE"/>
    <property type="match status" value="1"/>
</dbReference>
<dbReference type="EMBL" id="NEVH01003506">
    <property type="protein sequence ID" value="PNF40460.1"/>
    <property type="molecule type" value="Genomic_DNA"/>
</dbReference>
<name>A0A2J7RI02_9NEOP</name>
<evidence type="ECO:0000256" key="2">
    <source>
        <dbReference type="ARBA" id="ARBA00006654"/>
    </source>
</evidence>
<dbReference type="AlphaFoldDB" id="A0A2J7RI02"/>
<dbReference type="PANTHER" id="PTHR11575">
    <property type="entry name" value="5'-NUCLEOTIDASE-RELATED"/>
    <property type="match status" value="1"/>
</dbReference>
<dbReference type="PROSITE" id="PS00786">
    <property type="entry name" value="5_NUCLEOTIDASE_2"/>
    <property type="match status" value="1"/>
</dbReference>
<dbReference type="CDD" id="cd07409">
    <property type="entry name" value="MPP_CD73_N"/>
    <property type="match status" value="1"/>
</dbReference>
<dbReference type="InterPro" id="IPR029052">
    <property type="entry name" value="Metallo-depent_PP-like"/>
</dbReference>